<protein>
    <submittedName>
        <fullName evidence="3">Uncharacterized protein</fullName>
    </submittedName>
</protein>
<organism evidence="3">
    <name type="scientific">Timema monikensis</name>
    <dbReference type="NCBI Taxonomy" id="170555"/>
    <lineage>
        <taxon>Eukaryota</taxon>
        <taxon>Metazoa</taxon>
        <taxon>Ecdysozoa</taxon>
        <taxon>Arthropoda</taxon>
        <taxon>Hexapoda</taxon>
        <taxon>Insecta</taxon>
        <taxon>Pterygota</taxon>
        <taxon>Neoptera</taxon>
        <taxon>Polyneoptera</taxon>
        <taxon>Phasmatodea</taxon>
        <taxon>Timematodea</taxon>
        <taxon>Timematoidea</taxon>
        <taxon>Timematidae</taxon>
        <taxon>Timema</taxon>
    </lineage>
</organism>
<evidence type="ECO:0000256" key="1">
    <source>
        <dbReference type="SAM" id="MobiDB-lite"/>
    </source>
</evidence>
<dbReference type="AlphaFoldDB" id="A0A7R9HWW4"/>
<feature type="transmembrane region" description="Helical" evidence="2">
    <location>
        <begin position="32"/>
        <end position="52"/>
    </location>
</feature>
<gene>
    <name evidence="3" type="ORF">TMSB3V08_LOCUS12437</name>
</gene>
<dbReference type="EMBL" id="OB802933">
    <property type="protein sequence ID" value="CAD7435791.1"/>
    <property type="molecule type" value="Genomic_DNA"/>
</dbReference>
<accession>A0A7R9HWW4</accession>
<feature type="region of interest" description="Disordered" evidence="1">
    <location>
        <begin position="122"/>
        <end position="141"/>
    </location>
</feature>
<evidence type="ECO:0000313" key="3">
    <source>
        <dbReference type="EMBL" id="CAD7435791.1"/>
    </source>
</evidence>
<proteinExistence type="predicted"/>
<sequence length="182" mass="20302">MVLHGGSSDVYMVLHGGSSNVYMVLHGGSSDVYMGFYLYLYFGSMLFLLYMYTILLRDRASLEVANSFKSHMSVVYPQSHKGLLSSEPHVYVVCPQSHKGLLSVLRVTHVCCLSSERPHVQSSDTVESSESGEMNNQTDTEMEMSTATDSNYRAAIKRTSCEINSQQHHYGSFYLRMGAVGE</sequence>
<reference evidence="3" key="1">
    <citation type="submission" date="2020-11" db="EMBL/GenBank/DDBJ databases">
        <authorList>
            <person name="Tran Van P."/>
        </authorList>
    </citation>
    <scope>NUCLEOTIDE SEQUENCE</scope>
</reference>
<keyword evidence="2" id="KW-0472">Membrane</keyword>
<keyword evidence="2" id="KW-0812">Transmembrane</keyword>
<keyword evidence="2" id="KW-1133">Transmembrane helix</keyword>
<evidence type="ECO:0000256" key="2">
    <source>
        <dbReference type="SAM" id="Phobius"/>
    </source>
</evidence>
<name>A0A7R9HWW4_9NEOP</name>